<dbReference type="AlphaFoldDB" id="A0A0D2BED8"/>
<feature type="compositionally biased region" description="Basic and acidic residues" evidence="1">
    <location>
        <begin position="522"/>
        <end position="537"/>
    </location>
</feature>
<dbReference type="PANTHER" id="PTHR21494">
    <property type="entry name" value="ACTIVATING SIGNAL COINTEGRATOR 1 COMPLEX SUBUNIT 2 ASC-1 COMPLEX SUBUNIT P100"/>
    <property type="match status" value="1"/>
</dbReference>
<proteinExistence type="predicted"/>
<feature type="compositionally biased region" description="Gly residues" evidence="1">
    <location>
        <begin position="650"/>
        <end position="660"/>
    </location>
</feature>
<dbReference type="Gene3D" id="1.10.8.10">
    <property type="entry name" value="DNA helicase RuvA subunit, C-terminal domain"/>
    <property type="match status" value="1"/>
</dbReference>
<feature type="region of interest" description="Disordered" evidence="1">
    <location>
        <begin position="511"/>
        <end position="537"/>
    </location>
</feature>
<dbReference type="InterPro" id="IPR009060">
    <property type="entry name" value="UBA-like_sf"/>
</dbReference>
<dbReference type="InterPro" id="IPR041800">
    <property type="entry name" value="ASCC2_CUE"/>
</dbReference>
<dbReference type="GeneID" id="25331228"/>
<evidence type="ECO:0000313" key="3">
    <source>
        <dbReference type="EMBL" id="KIW50516.1"/>
    </source>
</evidence>
<feature type="region of interest" description="Disordered" evidence="1">
    <location>
        <begin position="606"/>
        <end position="702"/>
    </location>
</feature>
<dbReference type="HOGENOM" id="CLU_026590_0_0_1"/>
<sequence length="702" mass="78110">MTGGLHIEEHDLYDIVFKEPRSWTAGMDVIPGVEGQIPPLATFPGSSVRSSLPGAEWEDYLNSWLFSIEFRLRLRDNDFSKLRISQTTSGAEFLLSLFKASRHENLASSKSQKERLLMKRAYMLLRRLLLEINVPFDCELSKLIDLLCLASSIYASVTDWKTTVMSLWKRNKAQMTSAVEGWKKVTSQLLSTQPDSVLLSDHYRLFNSWLKISPETGLVLMTGSDYLEILMEAYGALQTTSDLATAQKLSTEHIFYCLRSLMSDGLKHGSLLLDHLYHMKSEADRVAKSNHSQPTLCSSLVCHTSFLRHLAADDFVNSGKRGQGLVDALTTYRQNTAHLHPPMAPRRRKIPKGKGKADVHEEMHIHKASQISQVHDLFPDLPNHYVLKLLDNFNDDTEAVIAALLEPESLPANLREPGSLEGISVDVDGPPPELAPHSTPPLPPQRKNVFDGDDFDTLRISASRLHKGRKEVTVGKGTEDEHTRRKAAIMAALAAFDSDDDERDDTYDVADVGGTVDSTLDTDSRPKSERNLEQNPHEESLFRAWKDNEGLFARESKIRASPVRQDLKRATGMSDEQLEGWAIMLKKDPKLQDRLEKKYAVSGTFRGNQTALGSTRWQGDTPDDSEEADNSSGGRRMGQAQIRGSRTWGRGRGGSTGGPSGEASTQAARKRKEQGRGRGGANHSRREGRARKMGRGMAGPSS</sequence>
<dbReference type="InterPro" id="IPR003892">
    <property type="entry name" value="CUE"/>
</dbReference>
<dbReference type="Proteomes" id="UP000054342">
    <property type="component" value="Unassembled WGS sequence"/>
</dbReference>
<dbReference type="Pfam" id="PF02845">
    <property type="entry name" value="CUE"/>
    <property type="match status" value="1"/>
</dbReference>
<feature type="compositionally biased region" description="Polar residues" evidence="1">
    <location>
        <begin position="606"/>
        <end position="618"/>
    </location>
</feature>
<dbReference type="EMBL" id="KN847322">
    <property type="protein sequence ID" value="KIW50516.1"/>
    <property type="molecule type" value="Genomic_DNA"/>
</dbReference>
<dbReference type="PANTHER" id="PTHR21494:SF0">
    <property type="entry name" value="ACTIVATING SIGNAL COINTEGRATOR 1 COMPLEX SUBUNIT 2"/>
    <property type="match status" value="1"/>
</dbReference>
<dbReference type="RefSeq" id="XP_013311100.1">
    <property type="nucleotide sequence ID" value="XM_013455646.1"/>
</dbReference>
<feature type="domain" description="CUE" evidence="2">
    <location>
        <begin position="366"/>
        <end position="410"/>
    </location>
</feature>
<dbReference type="GO" id="GO:0043130">
    <property type="term" value="F:ubiquitin binding"/>
    <property type="evidence" value="ECO:0007669"/>
    <property type="project" value="InterPro"/>
</dbReference>
<evidence type="ECO:0000313" key="4">
    <source>
        <dbReference type="Proteomes" id="UP000054342"/>
    </source>
</evidence>
<organism evidence="3 4">
    <name type="scientific">Exophiala xenobiotica</name>
    <dbReference type="NCBI Taxonomy" id="348802"/>
    <lineage>
        <taxon>Eukaryota</taxon>
        <taxon>Fungi</taxon>
        <taxon>Dikarya</taxon>
        <taxon>Ascomycota</taxon>
        <taxon>Pezizomycotina</taxon>
        <taxon>Eurotiomycetes</taxon>
        <taxon>Chaetothyriomycetidae</taxon>
        <taxon>Chaetothyriales</taxon>
        <taxon>Herpotrichiellaceae</taxon>
        <taxon>Exophiala</taxon>
    </lineage>
</organism>
<feature type="compositionally biased region" description="Pro residues" evidence="1">
    <location>
        <begin position="429"/>
        <end position="444"/>
    </location>
</feature>
<protein>
    <recommendedName>
        <fullName evidence="2">CUE domain-containing protein</fullName>
    </recommendedName>
</protein>
<dbReference type="OrthoDB" id="5577209at2759"/>
<reference evidence="3 4" key="1">
    <citation type="submission" date="2015-01" db="EMBL/GenBank/DDBJ databases">
        <title>The Genome Sequence of Exophiala xenobiotica CBS118157.</title>
        <authorList>
            <consortium name="The Broad Institute Genomics Platform"/>
            <person name="Cuomo C."/>
            <person name="de Hoog S."/>
            <person name="Gorbushina A."/>
            <person name="Stielow B."/>
            <person name="Teixiera M."/>
            <person name="Abouelleil A."/>
            <person name="Chapman S.B."/>
            <person name="Priest M."/>
            <person name="Young S.K."/>
            <person name="Wortman J."/>
            <person name="Nusbaum C."/>
            <person name="Birren B."/>
        </authorList>
    </citation>
    <scope>NUCLEOTIDE SEQUENCE [LARGE SCALE GENOMIC DNA]</scope>
    <source>
        <strain evidence="3 4">CBS 118157</strain>
    </source>
</reference>
<evidence type="ECO:0000259" key="2">
    <source>
        <dbReference type="PROSITE" id="PS51140"/>
    </source>
</evidence>
<accession>A0A0D2BED8</accession>
<feature type="region of interest" description="Disordered" evidence="1">
    <location>
        <begin position="427"/>
        <end position="448"/>
    </location>
</feature>
<evidence type="ECO:0000256" key="1">
    <source>
        <dbReference type="SAM" id="MobiDB-lite"/>
    </source>
</evidence>
<name>A0A0D2BED8_9EURO</name>
<gene>
    <name evidence="3" type="ORF">PV05_09320</name>
</gene>
<dbReference type="CDD" id="cd14364">
    <property type="entry name" value="CUE_ASCC2"/>
    <property type="match status" value="1"/>
</dbReference>
<keyword evidence="4" id="KW-1185">Reference proteome</keyword>
<dbReference type="SUPFAM" id="SSF46934">
    <property type="entry name" value="UBA-like"/>
    <property type="match status" value="1"/>
</dbReference>
<dbReference type="PROSITE" id="PS51140">
    <property type="entry name" value="CUE"/>
    <property type="match status" value="1"/>
</dbReference>
<dbReference type="InterPro" id="IPR052586">
    <property type="entry name" value="ASCC2"/>
</dbReference>